<gene>
    <name evidence="1" type="ORF">BJX66DRAFT_345076</name>
</gene>
<evidence type="ECO:0000313" key="2">
    <source>
        <dbReference type="Proteomes" id="UP001610563"/>
    </source>
</evidence>
<comment type="caution">
    <text evidence="1">The sequence shown here is derived from an EMBL/GenBank/DDBJ whole genome shotgun (WGS) entry which is preliminary data.</text>
</comment>
<dbReference type="Proteomes" id="UP001610563">
    <property type="component" value="Unassembled WGS sequence"/>
</dbReference>
<sequence length="172" mass="20203">MSSFIEAIRTPTEVTLAHIHHGCEVLVERAQYEGGKVICTRVHYLGQDAPAWMYQRGLHKGRFNATLAEKYAKKQYDKDRTLLEKLEQGWTDRLELLPFIGSKRAAIKEYNEHERESILIFNKVTIWYVKVFLQDKTPLVKPEKAPELFRKYALLLNFWELHTGENLEIDLE</sequence>
<keyword evidence="2" id="KW-1185">Reference proteome</keyword>
<reference evidence="1 2" key="1">
    <citation type="submission" date="2024-07" db="EMBL/GenBank/DDBJ databases">
        <title>Section-level genome sequencing and comparative genomics of Aspergillus sections Usti and Cavernicolus.</title>
        <authorList>
            <consortium name="Lawrence Berkeley National Laboratory"/>
            <person name="Nybo J.L."/>
            <person name="Vesth T.C."/>
            <person name="Theobald S."/>
            <person name="Frisvad J.C."/>
            <person name="Larsen T.O."/>
            <person name="Kjaerboelling I."/>
            <person name="Rothschild-Mancinelli K."/>
            <person name="Lyhne E.K."/>
            <person name="Kogle M.E."/>
            <person name="Barry K."/>
            <person name="Clum A."/>
            <person name="Na H."/>
            <person name="Ledsgaard L."/>
            <person name="Lin J."/>
            <person name="Lipzen A."/>
            <person name="Kuo A."/>
            <person name="Riley R."/>
            <person name="Mondo S."/>
            <person name="Labutti K."/>
            <person name="Haridas S."/>
            <person name="Pangalinan J."/>
            <person name="Salamov A.A."/>
            <person name="Simmons B.A."/>
            <person name="Magnuson J.K."/>
            <person name="Chen J."/>
            <person name="Drula E."/>
            <person name="Henrissat B."/>
            <person name="Wiebenga A."/>
            <person name="Lubbers R.J."/>
            <person name="Gomes A.C."/>
            <person name="Makela M.R."/>
            <person name="Stajich J."/>
            <person name="Grigoriev I.V."/>
            <person name="Mortensen U.H."/>
            <person name="De Vries R.P."/>
            <person name="Baker S.E."/>
            <person name="Andersen M.R."/>
        </authorList>
    </citation>
    <scope>NUCLEOTIDE SEQUENCE [LARGE SCALE GENOMIC DNA]</scope>
    <source>
        <strain evidence="1 2">CBS 209.92</strain>
    </source>
</reference>
<name>A0ABR4FJ51_9EURO</name>
<evidence type="ECO:0000313" key="1">
    <source>
        <dbReference type="EMBL" id="KAL2783277.1"/>
    </source>
</evidence>
<organism evidence="1 2">
    <name type="scientific">Aspergillus keveii</name>
    <dbReference type="NCBI Taxonomy" id="714993"/>
    <lineage>
        <taxon>Eukaryota</taxon>
        <taxon>Fungi</taxon>
        <taxon>Dikarya</taxon>
        <taxon>Ascomycota</taxon>
        <taxon>Pezizomycotina</taxon>
        <taxon>Eurotiomycetes</taxon>
        <taxon>Eurotiomycetidae</taxon>
        <taxon>Eurotiales</taxon>
        <taxon>Aspergillaceae</taxon>
        <taxon>Aspergillus</taxon>
        <taxon>Aspergillus subgen. Nidulantes</taxon>
    </lineage>
</organism>
<proteinExistence type="predicted"/>
<protein>
    <submittedName>
        <fullName evidence="1">Uncharacterized protein</fullName>
    </submittedName>
</protein>
<dbReference type="EMBL" id="JBFTWV010000250">
    <property type="protein sequence ID" value="KAL2783277.1"/>
    <property type="molecule type" value="Genomic_DNA"/>
</dbReference>
<accession>A0ABR4FJ51</accession>